<dbReference type="InterPro" id="IPR023214">
    <property type="entry name" value="HAD_sf"/>
</dbReference>
<dbReference type="GO" id="GO:0004805">
    <property type="term" value="F:trehalose-phosphatase activity"/>
    <property type="evidence" value="ECO:0007669"/>
    <property type="project" value="UniProtKB-EC"/>
</dbReference>
<evidence type="ECO:0000256" key="1">
    <source>
        <dbReference type="ARBA" id="ARBA00005199"/>
    </source>
</evidence>
<evidence type="ECO:0000256" key="4">
    <source>
        <dbReference type="RuleBase" id="RU361117"/>
    </source>
</evidence>
<name>A0A3N1VNC0_9BACT</name>
<dbReference type="CDD" id="cd01627">
    <property type="entry name" value="HAD_TPP"/>
    <property type="match status" value="1"/>
</dbReference>
<dbReference type="GO" id="GO:0005992">
    <property type="term" value="P:trehalose biosynthetic process"/>
    <property type="evidence" value="ECO:0007669"/>
    <property type="project" value="UniProtKB-UniPathway"/>
</dbReference>
<evidence type="ECO:0000256" key="5">
    <source>
        <dbReference type="SAM" id="MobiDB-lite"/>
    </source>
</evidence>
<dbReference type="EMBL" id="RJVA01000002">
    <property type="protein sequence ID" value="ROR03440.1"/>
    <property type="molecule type" value="Genomic_DNA"/>
</dbReference>
<dbReference type="InterPro" id="IPR006379">
    <property type="entry name" value="HAD-SF_hydro_IIB"/>
</dbReference>
<organism evidence="6 7">
    <name type="scientific">Desulfosoma caldarium</name>
    <dbReference type="NCBI Taxonomy" id="610254"/>
    <lineage>
        <taxon>Bacteria</taxon>
        <taxon>Pseudomonadati</taxon>
        <taxon>Thermodesulfobacteriota</taxon>
        <taxon>Syntrophobacteria</taxon>
        <taxon>Syntrophobacterales</taxon>
        <taxon>Syntrophobacteraceae</taxon>
        <taxon>Desulfosoma</taxon>
    </lineage>
</organism>
<keyword evidence="3 4" id="KW-0378">Hydrolase</keyword>
<evidence type="ECO:0000256" key="3">
    <source>
        <dbReference type="ARBA" id="ARBA00022801"/>
    </source>
</evidence>
<comment type="pathway">
    <text evidence="1 4">Glycan biosynthesis; trehalose biosynthesis.</text>
</comment>
<sequence>MEDLLARAAAAERGYLLLDYDGTLVPIAARPDLARPGPGLVELLTRLTGMPGWQVAVVSGRTVEELRRLLPVAGLYLVGVHGAERAAPGEGVERICDPAFREALRHLVGAADELARPEEGFVLEDKGVALALHYRQAAPSRAAEVGRRFVRLARTHLPPGTWRLLGGKKVLEIRPAGTDKGRAVAGLLADYPGTLALYFGDDVTDEDAFRTVRRQGGIEVLVSPVARPTAARYRLDNPSRVWEFLGQLWVRRAETGGGGQGLPTHKHKGRGDGRVG</sequence>
<dbReference type="Pfam" id="PF02358">
    <property type="entry name" value="Trehalose_PPase"/>
    <property type="match status" value="1"/>
</dbReference>
<dbReference type="InterPro" id="IPR044651">
    <property type="entry name" value="OTSB-like"/>
</dbReference>
<comment type="catalytic activity">
    <reaction evidence="4">
        <text>alpha,alpha-trehalose 6-phosphate + H2O = alpha,alpha-trehalose + phosphate</text>
        <dbReference type="Rhea" id="RHEA:23420"/>
        <dbReference type="ChEBI" id="CHEBI:15377"/>
        <dbReference type="ChEBI" id="CHEBI:16551"/>
        <dbReference type="ChEBI" id="CHEBI:43474"/>
        <dbReference type="ChEBI" id="CHEBI:58429"/>
        <dbReference type="EC" id="3.1.3.12"/>
    </reaction>
</comment>
<dbReference type="Gene3D" id="3.30.70.1020">
    <property type="entry name" value="Trehalose-6-phosphate phosphatase related protein, domain 2"/>
    <property type="match status" value="1"/>
</dbReference>
<dbReference type="GO" id="GO:0046872">
    <property type="term" value="F:metal ion binding"/>
    <property type="evidence" value="ECO:0007669"/>
    <property type="project" value="UniProtKB-KW"/>
</dbReference>
<dbReference type="OrthoDB" id="414934at2"/>
<dbReference type="EC" id="3.1.3.12" evidence="4"/>
<comment type="caution">
    <text evidence="6">The sequence shown here is derived from an EMBL/GenBank/DDBJ whole genome shotgun (WGS) entry which is preliminary data.</text>
</comment>
<protein>
    <recommendedName>
        <fullName evidence="4">Trehalose 6-phosphate phosphatase</fullName>
        <ecNumber evidence="4">3.1.3.12</ecNumber>
    </recommendedName>
</protein>
<dbReference type="PANTHER" id="PTHR43768:SF3">
    <property type="entry name" value="TREHALOSE 6-PHOSPHATE PHOSPHATASE"/>
    <property type="match status" value="1"/>
</dbReference>
<keyword evidence="4" id="KW-0460">Magnesium</keyword>
<evidence type="ECO:0000313" key="6">
    <source>
        <dbReference type="EMBL" id="ROR03440.1"/>
    </source>
</evidence>
<keyword evidence="4" id="KW-0479">Metal-binding</keyword>
<dbReference type="NCBIfam" id="TIGR00685">
    <property type="entry name" value="T6PP"/>
    <property type="match status" value="1"/>
</dbReference>
<comment type="similarity">
    <text evidence="2 4">Belongs to the trehalose phosphatase family.</text>
</comment>
<dbReference type="SUPFAM" id="SSF56784">
    <property type="entry name" value="HAD-like"/>
    <property type="match status" value="1"/>
</dbReference>
<dbReference type="AlphaFoldDB" id="A0A3N1VNC0"/>
<proteinExistence type="inferred from homology"/>
<dbReference type="NCBIfam" id="TIGR01484">
    <property type="entry name" value="HAD-SF-IIB"/>
    <property type="match status" value="1"/>
</dbReference>
<comment type="function">
    <text evidence="4">Removes the phosphate from trehalose 6-phosphate to produce free trehalose.</text>
</comment>
<dbReference type="Gene3D" id="3.40.50.1000">
    <property type="entry name" value="HAD superfamily/HAD-like"/>
    <property type="match status" value="1"/>
</dbReference>
<dbReference type="PANTHER" id="PTHR43768">
    <property type="entry name" value="TREHALOSE 6-PHOSPHATE PHOSPHATASE"/>
    <property type="match status" value="1"/>
</dbReference>
<dbReference type="RefSeq" id="WP_123288675.1">
    <property type="nucleotide sequence ID" value="NZ_RJVA01000002.1"/>
</dbReference>
<dbReference type="InterPro" id="IPR003337">
    <property type="entry name" value="Trehalose_PPase"/>
</dbReference>
<dbReference type="Proteomes" id="UP000276223">
    <property type="component" value="Unassembled WGS sequence"/>
</dbReference>
<gene>
    <name evidence="6" type="ORF">EDC27_0106</name>
</gene>
<evidence type="ECO:0000256" key="2">
    <source>
        <dbReference type="ARBA" id="ARBA00008770"/>
    </source>
</evidence>
<reference evidence="6 7" key="1">
    <citation type="submission" date="2018-11" db="EMBL/GenBank/DDBJ databases">
        <title>Genomic Encyclopedia of Type Strains, Phase IV (KMG-IV): sequencing the most valuable type-strain genomes for metagenomic binning, comparative biology and taxonomic classification.</title>
        <authorList>
            <person name="Goeker M."/>
        </authorList>
    </citation>
    <scope>NUCLEOTIDE SEQUENCE [LARGE SCALE GENOMIC DNA]</scope>
    <source>
        <strain evidence="6 7">DSM 22027</strain>
    </source>
</reference>
<accession>A0A3N1VNC0</accession>
<feature type="region of interest" description="Disordered" evidence="5">
    <location>
        <begin position="255"/>
        <end position="276"/>
    </location>
</feature>
<evidence type="ECO:0000313" key="7">
    <source>
        <dbReference type="Proteomes" id="UP000276223"/>
    </source>
</evidence>
<comment type="cofactor">
    <cofactor evidence="4">
        <name>Mg(2+)</name>
        <dbReference type="ChEBI" id="CHEBI:18420"/>
    </cofactor>
</comment>
<dbReference type="InterPro" id="IPR036412">
    <property type="entry name" value="HAD-like_sf"/>
</dbReference>
<keyword evidence="7" id="KW-1185">Reference proteome</keyword>
<dbReference type="UniPathway" id="UPA00299"/>